<keyword evidence="1" id="KW-1133">Transmembrane helix</keyword>
<keyword evidence="1" id="KW-0472">Membrane</keyword>
<protein>
    <submittedName>
        <fullName evidence="2">Gustatory receptor 50</fullName>
    </submittedName>
</protein>
<dbReference type="Proteomes" id="UP000711488">
    <property type="component" value="Unassembled WGS sequence"/>
</dbReference>
<dbReference type="EMBL" id="JQDR03017037">
    <property type="protein sequence ID" value="KAA0184310.1"/>
    <property type="molecule type" value="Genomic_DNA"/>
</dbReference>
<gene>
    <name evidence="2" type="ORF">HAZT_HAZT001415</name>
</gene>
<accession>A0A6A0GQH0</accession>
<keyword evidence="2" id="KW-0675">Receptor</keyword>
<feature type="transmembrane region" description="Helical" evidence="1">
    <location>
        <begin position="159"/>
        <end position="179"/>
    </location>
</feature>
<sequence>MKMLFERLNQKSLFLRVLQFLRLLGVLPYEKVNGKHRKSQVYLGYSVAVQILKFIFHIRKLSKLPDLRVINFFEAIYACWIIAVFILDMIISWHFLASSTVLLRMIRTLNRSRIPTIPLDKFTLSMIAATTIAPFYFFFEELLLNETNNDTGFESAFGADIFFTYMNCSLLLMTIMKIFSSNIMHTLDALSSTSIPMLEFTPSDLRKSYSTIRKQIIGFQRLAKDIHECFSVMVFGILAFEQLEMGLLVLQCIYVTLTPIKNSFIFYVPVALQVWAILDSQTQYINACEEGVHRVKKLIADVGHMGPEQVQEVWQLRGIHAELKRMPRFTIFGFFELGRHCLLSMGSVMLTYVIIAVQFAMGSSSATCTSCICNNCDAKYNMNNISLT</sequence>
<organism evidence="2">
    <name type="scientific">Hyalella azteca</name>
    <name type="common">Amphipod</name>
    <dbReference type="NCBI Taxonomy" id="294128"/>
    <lineage>
        <taxon>Eukaryota</taxon>
        <taxon>Metazoa</taxon>
        <taxon>Ecdysozoa</taxon>
        <taxon>Arthropoda</taxon>
        <taxon>Crustacea</taxon>
        <taxon>Multicrustacea</taxon>
        <taxon>Malacostraca</taxon>
        <taxon>Eumalacostraca</taxon>
        <taxon>Peracarida</taxon>
        <taxon>Amphipoda</taxon>
        <taxon>Senticaudata</taxon>
        <taxon>Talitrida</taxon>
        <taxon>Talitroidea</taxon>
        <taxon>Hyalellidae</taxon>
        <taxon>Hyalella</taxon>
    </lineage>
</organism>
<evidence type="ECO:0000313" key="2">
    <source>
        <dbReference type="EMBL" id="KAA0184310.1"/>
    </source>
</evidence>
<feature type="transmembrane region" description="Helical" evidence="1">
    <location>
        <begin position="41"/>
        <end position="58"/>
    </location>
</feature>
<dbReference type="AlphaFoldDB" id="A0A6A0GQH0"/>
<comment type="caution">
    <text evidence="2">The sequence shown here is derived from an EMBL/GenBank/DDBJ whole genome shotgun (WGS) entry which is preliminary data.</text>
</comment>
<feature type="transmembrane region" description="Helical" evidence="1">
    <location>
        <begin position="70"/>
        <end position="87"/>
    </location>
</feature>
<feature type="transmembrane region" description="Helical" evidence="1">
    <location>
        <begin position="341"/>
        <end position="361"/>
    </location>
</feature>
<reference evidence="2" key="1">
    <citation type="submission" date="2014-08" db="EMBL/GenBank/DDBJ databases">
        <authorList>
            <person name="Murali S."/>
            <person name="Richards S."/>
            <person name="Bandaranaike D."/>
            <person name="Bellair M."/>
            <person name="Blankenburg K."/>
            <person name="Chao H."/>
            <person name="Dinh H."/>
            <person name="Doddapaneni H."/>
            <person name="Dugan-Rocha S."/>
            <person name="Elkadiri S."/>
            <person name="Gnanaolivu R."/>
            <person name="Hughes D."/>
            <person name="Lee S."/>
            <person name="Li M."/>
            <person name="Ming W."/>
            <person name="Munidasa M."/>
            <person name="Muniz J."/>
            <person name="Nguyen L."/>
            <person name="Osuji N."/>
            <person name="Pu L.-L."/>
            <person name="Puazo M."/>
            <person name="Skinner E."/>
            <person name="Qu C."/>
            <person name="Quiroz J."/>
            <person name="Raj R."/>
            <person name="Weissenberger G."/>
            <person name="Xin Y."/>
            <person name="Zou X."/>
            <person name="Han Y."/>
            <person name="Worley K."/>
            <person name="Muzny D."/>
            <person name="Gibbs R."/>
        </authorList>
    </citation>
    <scope>NUCLEOTIDE SEQUENCE</scope>
    <source>
        <strain evidence="2">HAZT.00-mixed</strain>
        <tissue evidence="2">Whole organism</tissue>
    </source>
</reference>
<evidence type="ECO:0000256" key="1">
    <source>
        <dbReference type="SAM" id="Phobius"/>
    </source>
</evidence>
<reference evidence="2" key="3">
    <citation type="submission" date="2019-06" db="EMBL/GenBank/DDBJ databases">
        <authorList>
            <person name="Poynton C."/>
            <person name="Hasenbein S."/>
            <person name="Benoit J.B."/>
            <person name="Sepulveda M.S."/>
            <person name="Poelchau M.F."/>
            <person name="Murali S.C."/>
            <person name="Chen S."/>
            <person name="Glastad K.M."/>
            <person name="Werren J.H."/>
            <person name="Vineis J.H."/>
            <person name="Bowen J.L."/>
            <person name="Friedrich M."/>
            <person name="Jones J."/>
            <person name="Robertson H.M."/>
            <person name="Feyereisen R."/>
            <person name="Mechler-Hickson A."/>
            <person name="Mathers N."/>
            <person name="Lee C.E."/>
            <person name="Colbourne J.K."/>
            <person name="Biales A."/>
            <person name="Johnston J.S."/>
            <person name="Wellborn G.A."/>
            <person name="Rosendale A.J."/>
            <person name="Cridge A.G."/>
            <person name="Munoz-Torres M.C."/>
            <person name="Bain P.A."/>
            <person name="Manny A.R."/>
            <person name="Major K.M."/>
            <person name="Lambert F.N."/>
            <person name="Vulpe C.D."/>
            <person name="Tuck P."/>
            <person name="Blalock B.J."/>
            <person name="Lin Y.-Y."/>
            <person name="Smith M.E."/>
            <person name="Ochoa-Acuna H."/>
            <person name="Chen M.-J.M."/>
            <person name="Childers C.P."/>
            <person name="Qu J."/>
            <person name="Dugan S."/>
            <person name="Lee S.L."/>
            <person name="Chao H."/>
            <person name="Dinh H."/>
            <person name="Han Y."/>
            <person name="Doddapaneni H."/>
            <person name="Worley K.C."/>
            <person name="Muzny D.M."/>
            <person name="Gibbs R.A."/>
            <person name="Richards S."/>
        </authorList>
    </citation>
    <scope>NUCLEOTIDE SEQUENCE</scope>
    <source>
        <strain evidence="2">HAZT.00-mixed</strain>
        <tissue evidence="2">Whole organism</tissue>
    </source>
</reference>
<proteinExistence type="predicted"/>
<name>A0A6A0GQH0_HYAAZ</name>
<feature type="transmembrane region" description="Helical" evidence="1">
    <location>
        <begin position="122"/>
        <end position="139"/>
    </location>
</feature>
<reference evidence="2" key="2">
    <citation type="journal article" date="2018" name="Environ. Sci. Technol.">
        <title>The Toxicogenome of Hyalella azteca: A Model for Sediment Ecotoxicology and Evolutionary Toxicology.</title>
        <authorList>
            <person name="Poynton H.C."/>
            <person name="Hasenbein S."/>
            <person name="Benoit J.B."/>
            <person name="Sepulveda M.S."/>
            <person name="Poelchau M.F."/>
            <person name="Hughes D.S.T."/>
            <person name="Murali S.C."/>
            <person name="Chen S."/>
            <person name="Glastad K.M."/>
            <person name="Goodisman M.A.D."/>
            <person name="Werren J.H."/>
            <person name="Vineis J.H."/>
            <person name="Bowen J.L."/>
            <person name="Friedrich M."/>
            <person name="Jones J."/>
            <person name="Robertson H.M."/>
            <person name="Feyereisen R."/>
            <person name="Mechler-Hickson A."/>
            <person name="Mathers N."/>
            <person name="Lee C.E."/>
            <person name="Colbourne J.K."/>
            <person name="Biales A."/>
            <person name="Johnston J.S."/>
            <person name="Wellborn G.A."/>
            <person name="Rosendale A.J."/>
            <person name="Cridge A.G."/>
            <person name="Munoz-Torres M.C."/>
            <person name="Bain P.A."/>
            <person name="Manny A.R."/>
            <person name="Major K.M."/>
            <person name="Lambert F.N."/>
            <person name="Vulpe C.D."/>
            <person name="Tuck P."/>
            <person name="Blalock B.J."/>
            <person name="Lin Y.Y."/>
            <person name="Smith M.E."/>
            <person name="Ochoa-Acuna H."/>
            <person name="Chen M.M."/>
            <person name="Childers C.P."/>
            <person name="Qu J."/>
            <person name="Dugan S."/>
            <person name="Lee S.L."/>
            <person name="Chao H."/>
            <person name="Dinh H."/>
            <person name="Han Y."/>
            <person name="Doddapaneni H."/>
            <person name="Worley K.C."/>
            <person name="Muzny D.M."/>
            <person name="Gibbs R.A."/>
            <person name="Richards S."/>
        </authorList>
    </citation>
    <scope>NUCLEOTIDE SEQUENCE</scope>
    <source>
        <strain evidence="2">HAZT.00-mixed</strain>
        <tissue evidence="2">Whole organism</tissue>
    </source>
</reference>
<keyword evidence="1" id="KW-0812">Transmembrane</keyword>